<evidence type="ECO:0000313" key="2">
    <source>
        <dbReference type="Proteomes" id="UP000199517"/>
    </source>
</evidence>
<dbReference type="EMBL" id="FOMQ01000006">
    <property type="protein sequence ID" value="SFD81039.1"/>
    <property type="molecule type" value="Genomic_DNA"/>
</dbReference>
<dbReference type="AlphaFoldDB" id="A0A1I1VDT7"/>
<accession>A0A1I1VDT7</accession>
<name>A0A1I1VDT7_9BURK</name>
<organism evidence="1 2">
    <name type="scientific">Paracidovorax konjaci</name>
    <dbReference type="NCBI Taxonomy" id="32040"/>
    <lineage>
        <taxon>Bacteria</taxon>
        <taxon>Pseudomonadati</taxon>
        <taxon>Pseudomonadota</taxon>
        <taxon>Betaproteobacteria</taxon>
        <taxon>Burkholderiales</taxon>
        <taxon>Comamonadaceae</taxon>
        <taxon>Paracidovorax</taxon>
    </lineage>
</organism>
<gene>
    <name evidence="1" type="ORF">SAMN04489710_106232</name>
</gene>
<dbReference type="STRING" id="32040.SAMN04489710_106232"/>
<evidence type="ECO:0000313" key="1">
    <source>
        <dbReference type="EMBL" id="SFD81039.1"/>
    </source>
</evidence>
<keyword evidence="2" id="KW-1185">Reference proteome</keyword>
<sequence length="146" mass="15633">MKATMMQTLWALIEILAAPAGGQDAAAIARVSGIELRQASENAYVVFFESTGPLKLQDGVVVGVADVREFKTQNKPPFVVLRELQGACVDVAAIERHLGPVSPPTPPSNPVPDALVTREVTFKGQRISLGFKWSKPDCLSSVSFKG</sequence>
<dbReference type="Proteomes" id="UP000199517">
    <property type="component" value="Unassembled WGS sequence"/>
</dbReference>
<reference evidence="2" key="1">
    <citation type="submission" date="2016-10" db="EMBL/GenBank/DDBJ databases">
        <authorList>
            <person name="Varghese N."/>
            <person name="Submissions S."/>
        </authorList>
    </citation>
    <scope>NUCLEOTIDE SEQUENCE [LARGE SCALE GENOMIC DNA]</scope>
    <source>
        <strain evidence="2">DSM 7481</strain>
    </source>
</reference>
<proteinExistence type="predicted"/>
<protein>
    <submittedName>
        <fullName evidence="1">Uncharacterized protein</fullName>
    </submittedName>
</protein>